<feature type="signal peptide" evidence="1">
    <location>
        <begin position="1"/>
        <end position="22"/>
    </location>
</feature>
<dbReference type="AlphaFoldDB" id="A0A562RMB8"/>
<protein>
    <recommendedName>
        <fullName evidence="4">DUF2987 domain-containing protein</fullName>
    </recommendedName>
</protein>
<reference evidence="2 3" key="1">
    <citation type="journal article" date="2015" name="Stand. Genomic Sci.">
        <title>Genomic Encyclopedia of Bacterial and Archaeal Type Strains, Phase III: the genomes of soil and plant-associated and newly described type strains.</title>
        <authorList>
            <person name="Whitman W.B."/>
            <person name="Woyke T."/>
            <person name="Klenk H.P."/>
            <person name="Zhou Y."/>
            <person name="Lilburn T.G."/>
            <person name="Beck B.J."/>
            <person name="De Vos P."/>
            <person name="Vandamme P."/>
            <person name="Eisen J.A."/>
            <person name="Garrity G."/>
            <person name="Hugenholtz P."/>
            <person name="Kyrpides N.C."/>
        </authorList>
    </citation>
    <scope>NUCLEOTIDE SEQUENCE [LARGE SCALE GENOMIC DNA]</scope>
    <source>
        <strain evidence="2 3">CGMCC 1.10822</strain>
    </source>
</reference>
<accession>A0A562RMB8</accession>
<feature type="chain" id="PRO_5022039569" description="DUF2987 domain-containing protein" evidence="1">
    <location>
        <begin position="23"/>
        <end position="226"/>
    </location>
</feature>
<comment type="caution">
    <text evidence="2">The sequence shown here is derived from an EMBL/GenBank/DDBJ whole genome shotgun (WGS) entry which is preliminary data.</text>
</comment>
<dbReference type="OrthoDB" id="8750652at2"/>
<evidence type="ECO:0000313" key="2">
    <source>
        <dbReference type="EMBL" id="TWI70185.1"/>
    </source>
</evidence>
<keyword evidence="1" id="KW-0732">Signal</keyword>
<name>A0A562RMB8_9BURK</name>
<dbReference type="Proteomes" id="UP000318431">
    <property type="component" value="Unassembled WGS sequence"/>
</dbReference>
<proteinExistence type="predicted"/>
<sequence>MKTVPPLLLPFLLLALHGAAGAQPTAEREWMPYKKLVDTTRLGRFYALPAAERDKLDMFIQLQPSGPVDPRTVTLTALRDGTRTPLPLSADGNLRLVPNPDWLTDDVSIVANLPTTVDLAVTPAMNAVVPPGTSWPYAQLMGSVAQANAVMDKISGPFGMFAPTARSVLLKFDQPARLTIQSSTGTRQHATDVKYQIRLLPDAALLAENPLTTVSTRPLAAELESD</sequence>
<evidence type="ECO:0000313" key="3">
    <source>
        <dbReference type="Proteomes" id="UP000318431"/>
    </source>
</evidence>
<organism evidence="2 3">
    <name type="scientific">Pseudoduganella lurida</name>
    <dbReference type="NCBI Taxonomy" id="1036180"/>
    <lineage>
        <taxon>Bacteria</taxon>
        <taxon>Pseudomonadati</taxon>
        <taxon>Pseudomonadota</taxon>
        <taxon>Betaproteobacteria</taxon>
        <taxon>Burkholderiales</taxon>
        <taxon>Oxalobacteraceae</taxon>
        <taxon>Telluria group</taxon>
        <taxon>Pseudoduganella</taxon>
    </lineage>
</organism>
<keyword evidence="3" id="KW-1185">Reference proteome</keyword>
<evidence type="ECO:0000256" key="1">
    <source>
        <dbReference type="SAM" id="SignalP"/>
    </source>
</evidence>
<evidence type="ECO:0008006" key="4">
    <source>
        <dbReference type="Google" id="ProtNLM"/>
    </source>
</evidence>
<gene>
    <name evidence="2" type="ORF">IP91_01266</name>
</gene>
<dbReference type="EMBL" id="VLLB01000001">
    <property type="protein sequence ID" value="TWI70185.1"/>
    <property type="molecule type" value="Genomic_DNA"/>
</dbReference>
<dbReference type="RefSeq" id="WP_145647869.1">
    <property type="nucleotide sequence ID" value="NZ_VLLB01000001.1"/>
</dbReference>